<dbReference type="InterPro" id="IPR013761">
    <property type="entry name" value="SAM/pointed_sf"/>
</dbReference>
<dbReference type="Gene3D" id="1.10.150.50">
    <property type="entry name" value="Transcription Factor, Ets-1"/>
    <property type="match status" value="1"/>
</dbReference>
<feature type="region of interest" description="Disordered" evidence="1">
    <location>
        <begin position="288"/>
        <end position="343"/>
    </location>
</feature>
<dbReference type="InParanoid" id="B8BU24"/>
<feature type="compositionally biased region" description="Polar residues" evidence="1">
    <location>
        <begin position="648"/>
        <end position="662"/>
    </location>
</feature>
<feature type="compositionally biased region" description="Basic and acidic residues" evidence="1">
    <location>
        <begin position="238"/>
        <end position="250"/>
    </location>
</feature>
<evidence type="ECO:0008006" key="4">
    <source>
        <dbReference type="Google" id="ProtNLM"/>
    </source>
</evidence>
<feature type="region of interest" description="Disordered" evidence="1">
    <location>
        <begin position="1"/>
        <end position="38"/>
    </location>
</feature>
<dbReference type="OMA" id="MECMLET"/>
<feature type="region of interest" description="Disordered" evidence="1">
    <location>
        <begin position="617"/>
        <end position="685"/>
    </location>
</feature>
<dbReference type="Proteomes" id="UP000001449">
    <property type="component" value="Chromosome 2"/>
</dbReference>
<feature type="compositionally biased region" description="Low complexity" evidence="1">
    <location>
        <begin position="329"/>
        <end position="341"/>
    </location>
</feature>
<feature type="compositionally biased region" description="Acidic residues" evidence="1">
    <location>
        <begin position="671"/>
        <end position="684"/>
    </location>
</feature>
<reference evidence="2 3" key="1">
    <citation type="journal article" date="2004" name="Science">
        <title>The genome of the diatom Thalassiosira pseudonana: ecology, evolution, and metabolism.</title>
        <authorList>
            <person name="Armbrust E.V."/>
            <person name="Berges J.A."/>
            <person name="Bowler C."/>
            <person name="Green B.R."/>
            <person name="Martinez D."/>
            <person name="Putnam N.H."/>
            <person name="Zhou S."/>
            <person name="Allen A.E."/>
            <person name="Apt K.E."/>
            <person name="Bechner M."/>
            <person name="Brzezinski M.A."/>
            <person name="Chaal B.K."/>
            <person name="Chiovitti A."/>
            <person name="Davis A.K."/>
            <person name="Demarest M.S."/>
            <person name="Detter J.C."/>
            <person name="Glavina T."/>
            <person name="Goodstein D."/>
            <person name="Hadi M.Z."/>
            <person name="Hellsten U."/>
            <person name="Hildebrand M."/>
            <person name="Jenkins B.D."/>
            <person name="Jurka J."/>
            <person name="Kapitonov V.V."/>
            <person name="Kroger N."/>
            <person name="Lau W.W."/>
            <person name="Lane T.W."/>
            <person name="Larimer F.W."/>
            <person name="Lippmeier J.C."/>
            <person name="Lucas S."/>
            <person name="Medina M."/>
            <person name="Montsant A."/>
            <person name="Obornik M."/>
            <person name="Parker M.S."/>
            <person name="Palenik B."/>
            <person name="Pazour G.J."/>
            <person name="Richardson P.M."/>
            <person name="Rynearson T.A."/>
            <person name="Saito M.A."/>
            <person name="Schwartz D.C."/>
            <person name="Thamatrakoln K."/>
            <person name="Valentin K."/>
            <person name="Vardi A."/>
            <person name="Wilkerson F.P."/>
            <person name="Rokhsar D.S."/>
        </authorList>
    </citation>
    <scope>NUCLEOTIDE SEQUENCE [LARGE SCALE GENOMIC DNA]</scope>
    <source>
        <strain evidence="2 3">CCMP1335</strain>
    </source>
</reference>
<evidence type="ECO:0000313" key="3">
    <source>
        <dbReference type="Proteomes" id="UP000001449"/>
    </source>
</evidence>
<feature type="compositionally biased region" description="Basic and acidic residues" evidence="1">
    <location>
        <begin position="221"/>
        <end position="231"/>
    </location>
</feature>
<dbReference type="KEGG" id="tps:THAPSDRAFT_2333"/>
<dbReference type="AlphaFoldDB" id="B8BU24"/>
<feature type="region of interest" description="Disordered" evidence="1">
    <location>
        <begin position="208"/>
        <end position="259"/>
    </location>
</feature>
<dbReference type="eggNOG" id="ENOG502RWNI">
    <property type="taxonomic scope" value="Eukaryota"/>
</dbReference>
<feature type="region of interest" description="Disordered" evidence="1">
    <location>
        <begin position="829"/>
        <end position="851"/>
    </location>
</feature>
<gene>
    <name evidence="2" type="ORF">THAPSDRAFT_2333</name>
</gene>
<name>B8BU24_THAPS</name>
<feature type="compositionally biased region" description="Basic and acidic residues" evidence="1">
    <location>
        <begin position="19"/>
        <end position="31"/>
    </location>
</feature>
<feature type="compositionally biased region" description="Polar residues" evidence="1">
    <location>
        <begin position="1"/>
        <end position="13"/>
    </location>
</feature>
<keyword evidence="3" id="KW-1185">Reference proteome</keyword>
<proteinExistence type="predicted"/>
<protein>
    <recommendedName>
        <fullName evidence="4">SAM domain-containing protein</fullName>
    </recommendedName>
</protein>
<dbReference type="PaxDb" id="35128-Thaps2333"/>
<reference evidence="2 3" key="2">
    <citation type="journal article" date="2008" name="Nature">
        <title>The Phaeodactylum genome reveals the evolutionary history of diatom genomes.</title>
        <authorList>
            <person name="Bowler C."/>
            <person name="Allen A.E."/>
            <person name="Badger J.H."/>
            <person name="Grimwood J."/>
            <person name="Jabbari K."/>
            <person name="Kuo A."/>
            <person name="Maheswari U."/>
            <person name="Martens C."/>
            <person name="Maumus F."/>
            <person name="Otillar R.P."/>
            <person name="Rayko E."/>
            <person name="Salamov A."/>
            <person name="Vandepoele K."/>
            <person name="Beszteri B."/>
            <person name="Gruber A."/>
            <person name="Heijde M."/>
            <person name="Katinka M."/>
            <person name="Mock T."/>
            <person name="Valentin K."/>
            <person name="Verret F."/>
            <person name="Berges J.A."/>
            <person name="Brownlee C."/>
            <person name="Cadoret J.P."/>
            <person name="Chiovitti A."/>
            <person name="Choi C.J."/>
            <person name="Coesel S."/>
            <person name="De Martino A."/>
            <person name="Detter J.C."/>
            <person name="Durkin C."/>
            <person name="Falciatore A."/>
            <person name="Fournet J."/>
            <person name="Haruta M."/>
            <person name="Huysman M.J."/>
            <person name="Jenkins B.D."/>
            <person name="Jiroutova K."/>
            <person name="Jorgensen R.E."/>
            <person name="Joubert Y."/>
            <person name="Kaplan A."/>
            <person name="Kroger N."/>
            <person name="Kroth P.G."/>
            <person name="La Roche J."/>
            <person name="Lindquist E."/>
            <person name="Lommer M."/>
            <person name="Martin-Jezequel V."/>
            <person name="Lopez P.J."/>
            <person name="Lucas S."/>
            <person name="Mangogna M."/>
            <person name="McGinnis K."/>
            <person name="Medlin L.K."/>
            <person name="Montsant A."/>
            <person name="Oudot-Le Secq M.P."/>
            <person name="Napoli C."/>
            <person name="Obornik M."/>
            <person name="Parker M.S."/>
            <person name="Petit J.L."/>
            <person name="Porcel B.M."/>
            <person name="Poulsen N."/>
            <person name="Robison M."/>
            <person name="Rychlewski L."/>
            <person name="Rynearson T.A."/>
            <person name="Schmutz J."/>
            <person name="Shapiro H."/>
            <person name="Siaut M."/>
            <person name="Stanley M."/>
            <person name="Sussman M.R."/>
            <person name="Taylor A.R."/>
            <person name="Vardi A."/>
            <person name="von Dassow P."/>
            <person name="Vyverman W."/>
            <person name="Willis A."/>
            <person name="Wyrwicz L.S."/>
            <person name="Rokhsar D.S."/>
            <person name="Weissenbach J."/>
            <person name="Armbrust E.V."/>
            <person name="Green B.R."/>
            <person name="Van de Peer Y."/>
            <person name="Grigoriev I.V."/>
        </authorList>
    </citation>
    <scope>NUCLEOTIDE SEQUENCE [LARGE SCALE GENOMIC DNA]</scope>
    <source>
        <strain evidence="2 3">CCMP1335</strain>
    </source>
</reference>
<dbReference type="GeneID" id="7446509"/>
<organism evidence="2 3">
    <name type="scientific">Thalassiosira pseudonana</name>
    <name type="common">Marine diatom</name>
    <name type="synonym">Cyclotella nana</name>
    <dbReference type="NCBI Taxonomy" id="35128"/>
    <lineage>
        <taxon>Eukaryota</taxon>
        <taxon>Sar</taxon>
        <taxon>Stramenopiles</taxon>
        <taxon>Ochrophyta</taxon>
        <taxon>Bacillariophyta</taxon>
        <taxon>Coscinodiscophyceae</taxon>
        <taxon>Thalassiosirophycidae</taxon>
        <taxon>Thalassiosirales</taxon>
        <taxon>Thalassiosiraceae</taxon>
        <taxon>Thalassiosira</taxon>
    </lineage>
</organism>
<dbReference type="EMBL" id="CM000639">
    <property type="protein sequence ID" value="EED95208.1"/>
    <property type="molecule type" value="Genomic_DNA"/>
</dbReference>
<accession>B8BU24</accession>
<dbReference type="HOGENOM" id="CLU_308717_0_0_1"/>
<dbReference type="RefSeq" id="XP_002287765.1">
    <property type="nucleotide sequence ID" value="XM_002287729.1"/>
</dbReference>
<evidence type="ECO:0000256" key="1">
    <source>
        <dbReference type="SAM" id="MobiDB-lite"/>
    </source>
</evidence>
<feature type="compositionally biased region" description="Low complexity" evidence="1">
    <location>
        <begin position="619"/>
        <end position="630"/>
    </location>
</feature>
<sequence length="956" mass="106109">MTTRVLTLSNQGSARAKRRSDTTHNHQETAVRESFNSAGTTDGRDGLYSFLHEELRISSEVAEFYCTSLTDNGYDDVASLQDATEIDLKELGVKIGHVRRIKRAVFSNCLRRERRSSCGRRRVSEMHFAFSNEVVDEGVHDSTRQPIEGSLLSDYARQEITNYTPSSRGEQSYDVDLADSKELLIRKQAEKIASLEAKLAYVDLNDDTRMSASRGGSADTQSKKLTPEERLRLHKERKLQENKYKEKSGKWEAPPTTKKEKSITAKVAENDELVLKLTSDRSYRRKIDEVESSAKKGTRRVMQRDDGTSARSPRLVVSNKMNTDGGYKQQSQHSSSTSLSSGERCHSIKEDAFQRHRIPFKASCDTCGSTKGCEEDVDNPGIFYCKFCWDEYESAVVMPENAQKPQDQVIVATPDPVLSDVHHALWVAHDNPQLGDKLVCSGPRRMECMLETKEPGKKDCVRIIIGDIDFSGKVQNSGIGNIQGSEDNDQGSECIRIRNAKGFYIDHNQVASRLSRDKSIYEFHLGDESAHLLTGKSASMSVGEFFKDCHGAIDVILDPQRDAGGWYPQKEARSGGRKIAPQFRSRGVGYIRLGDDMSENGLAFLSVKACSTFLSSVGSAKKSPPSYSKSVLATTKPSSKKANEKSVALSTRAASKRQSASFRRSPPPNDPSDDSDNDDSEDETPNVAEVLKQLQTADTTNMKWKDKAELLSQLGKGASRQDGQHVRSSALNVIQDTLGAKNVNVHVIRSALIAAGMIGISMGGELVLQNSWKTIMIETFKLLKSKQCGMVAKTVLAQLHGPCYTLANSLEYISHVLGLGMAASASKNKNSRMSNVMETPKPRRTTPSGGDSVEVVEWLAQTTERERNIDVVDPMLDKSSLNSLMNLFLSHADHRDQRCRKNVLDGLMHCVLYGVRHLGIEMTRVMRMCSGLKETNPKAWNLIYQSVQAVLEDEMS</sequence>
<dbReference type="SUPFAM" id="SSF47769">
    <property type="entry name" value="SAM/Pointed domain"/>
    <property type="match status" value="1"/>
</dbReference>
<evidence type="ECO:0000313" key="2">
    <source>
        <dbReference type="EMBL" id="EED95208.1"/>
    </source>
</evidence>